<evidence type="ECO:0000313" key="10">
    <source>
        <dbReference type="Proteomes" id="UP000502823"/>
    </source>
</evidence>
<protein>
    <recommendedName>
        <fullName evidence="8">Gustatory receptor</fullName>
    </recommendedName>
</protein>
<evidence type="ECO:0000256" key="2">
    <source>
        <dbReference type="ARBA" id="ARBA00022475"/>
    </source>
</evidence>
<dbReference type="GO" id="GO:0030424">
    <property type="term" value="C:axon"/>
    <property type="evidence" value="ECO:0007669"/>
    <property type="project" value="TreeGrafter"/>
</dbReference>
<dbReference type="PANTHER" id="PTHR21143:SF134">
    <property type="entry name" value="GUSTATORY RECEPTOR"/>
    <property type="match status" value="1"/>
</dbReference>
<dbReference type="GO" id="GO:0008049">
    <property type="term" value="P:male courtship behavior"/>
    <property type="evidence" value="ECO:0007669"/>
    <property type="project" value="TreeGrafter"/>
</dbReference>
<evidence type="ECO:0000256" key="3">
    <source>
        <dbReference type="ARBA" id="ARBA00022692"/>
    </source>
</evidence>
<dbReference type="Proteomes" id="UP000502823">
    <property type="component" value="Unassembled WGS sequence"/>
</dbReference>
<name>A0A6L2Q570_COPFO</name>
<dbReference type="GO" id="GO:0050909">
    <property type="term" value="P:sensory perception of taste"/>
    <property type="evidence" value="ECO:0007669"/>
    <property type="project" value="InterPro"/>
</dbReference>
<feature type="transmembrane region" description="Helical" evidence="8">
    <location>
        <begin position="142"/>
        <end position="164"/>
    </location>
</feature>
<keyword evidence="2 8" id="KW-1003">Cell membrane</keyword>
<evidence type="ECO:0000256" key="8">
    <source>
        <dbReference type="RuleBase" id="RU363108"/>
    </source>
</evidence>
<evidence type="ECO:0000256" key="7">
    <source>
        <dbReference type="ARBA" id="ARBA00023224"/>
    </source>
</evidence>
<reference evidence="10" key="1">
    <citation type="submission" date="2020-01" db="EMBL/GenBank/DDBJ databases">
        <title>Draft genome sequence of the Termite Coptotermes fromosanus.</title>
        <authorList>
            <person name="Itakura S."/>
            <person name="Yosikawa Y."/>
            <person name="Umezawa K."/>
        </authorList>
    </citation>
    <scope>NUCLEOTIDE SEQUENCE [LARGE SCALE GENOMIC DNA]</scope>
</reference>
<accession>A0A6L2Q570</accession>
<dbReference type="EMBL" id="BLKM01001381">
    <property type="protein sequence ID" value="GFG40021.1"/>
    <property type="molecule type" value="Genomic_DNA"/>
</dbReference>
<comment type="similarity">
    <text evidence="8">Belongs to the insect chemoreceptor superfamily. Gustatory receptor (GR) family.</text>
</comment>
<evidence type="ECO:0000256" key="4">
    <source>
        <dbReference type="ARBA" id="ARBA00022989"/>
    </source>
</evidence>
<evidence type="ECO:0000313" key="9">
    <source>
        <dbReference type="EMBL" id="GFG40021.1"/>
    </source>
</evidence>
<keyword evidence="7 8" id="KW-0807">Transducer</keyword>
<dbReference type="FunCoup" id="A0A6L2Q570">
    <property type="interactions" value="3"/>
</dbReference>
<dbReference type="GO" id="GO:0007165">
    <property type="term" value="P:signal transduction"/>
    <property type="evidence" value="ECO:0007669"/>
    <property type="project" value="UniProtKB-KW"/>
</dbReference>
<dbReference type="Pfam" id="PF08395">
    <property type="entry name" value="7tm_7"/>
    <property type="match status" value="1"/>
</dbReference>
<feature type="transmembrane region" description="Helical" evidence="8">
    <location>
        <begin position="382"/>
        <end position="406"/>
    </location>
</feature>
<dbReference type="GO" id="GO:0043025">
    <property type="term" value="C:neuronal cell body"/>
    <property type="evidence" value="ECO:0007669"/>
    <property type="project" value="TreeGrafter"/>
</dbReference>
<keyword evidence="5 8" id="KW-0472">Membrane</keyword>
<keyword evidence="10" id="KW-1185">Reference proteome</keyword>
<keyword evidence="4 8" id="KW-1133">Transmembrane helix</keyword>
<feature type="transmembrane region" description="Helical" evidence="8">
    <location>
        <begin position="313"/>
        <end position="333"/>
    </location>
</feature>
<dbReference type="AlphaFoldDB" id="A0A6L2Q570"/>
<dbReference type="GO" id="GO:0030425">
    <property type="term" value="C:dendrite"/>
    <property type="evidence" value="ECO:0007669"/>
    <property type="project" value="TreeGrafter"/>
</dbReference>
<dbReference type="PANTHER" id="PTHR21143">
    <property type="entry name" value="INVERTEBRATE GUSTATORY RECEPTOR"/>
    <property type="match status" value="1"/>
</dbReference>
<keyword evidence="3 8" id="KW-0812">Transmembrane</keyword>
<sequence>MYKNISDDFFLAMRPLLYVSRALGLAPFAYVKKTLPGGTIAVQLGQSAGALFYSIFIVVLHFCLLAVSLTFKYLYVFSLMSATDTLTGILLHTASVTSLISLVSSVTKNRKAIFRIMSCIVQTDSFILTSSREYYRKAKNNLILQLLVVFTFLGLITVYDYIIWNSMHGIINLSYCHIYVGMLIEWIVVIQFMNVVVLLRDRFSLLNTRLINLSGIFKIENSKKGFYFTELQRSCISVKEMKSQLTGKEILTFNNIHDNVFDTALLVKCTYEVQIFFSLLSTFAGVTIWSYYGLCYLYGYFGPENAAVSVSRVALSQMMWSLLHVAKLLCITIPCHSANNKMAHTSTVLRKLLLAFHGDPGTMRELERFSQHVALRKFKFKAFGFLSLDLSLLVSMMGAVATYLVILMQIKVSVSAPPACSKNVTTYVSDNDVSSTVV</sequence>
<keyword evidence="6 8" id="KW-0675">Receptor</keyword>
<organism evidence="9 10">
    <name type="scientific">Coptotermes formosanus</name>
    <name type="common">Formosan subterranean termite</name>
    <dbReference type="NCBI Taxonomy" id="36987"/>
    <lineage>
        <taxon>Eukaryota</taxon>
        <taxon>Metazoa</taxon>
        <taxon>Ecdysozoa</taxon>
        <taxon>Arthropoda</taxon>
        <taxon>Hexapoda</taxon>
        <taxon>Insecta</taxon>
        <taxon>Pterygota</taxon>
        <taxon>Neoptera</taxon>
        <taxon>Polyneoptera</taxon>
        <taxon>Dictyoptera</taxon>
        <taxon>Blattodea</taxon>
        <taxon>Blattoidea</taxon>
        <taxon>Termitoidae</taxon>
        <taxon>Rhinotermitidae</taxon>
        <taxon>Coptotermes</taxon>
    </lineage>
</organism>
<evidence type="ECO:0000256" key="5">
    <source>
        <dbReference type="ARBA" id="ARBA00023136"/>
    </source>
</evidence>
<dbReference type="InterPro" id="IPR013604">
    <property type="entry name" value="7TM_chemorcpt"/>
</dbReference>
<comment type="subcellular location">
    <subcellularLocation>
        <location evidence="1 8">Cell membrane</location>
        <topology evidence="1 8">Multi-pass membrane protein</topology>
    </subcellularLocation>
</comment>
<evidence type="ECO:0000256" key="1">
    <source>
        <dbReference type="ARBA" id="ARBA00004651"/>
    </source>
</evidence>
<dbReference type="GO" id="GO:0005886">
    <property type="term" value="C:plasma membrane"/>
    <property type="evidence" value="ECO:0007669"/>
    <property type="project" value="UniProtKB-SubCell"/>
</dbReference>
<dbReference type="OrthoDB" id="6478931at2759"/>
<comment type="caution">
    <text evidence="9">The sequence shown here is derived from an EMBL/GenBank/DDBJ whole genome shotgun (WGS) entry which is preliminary data.</text>
</comment>
<gene>
    <name evidence="9" type="ORF">Cfor_10569</name>
</gene>
<feature type="transmembrane region" description="Helical" evidence="8">
    <location>
        <begin position="86"/>
        <end position="106"/>
    </location>
</feature>
<evidence type="ECO:0000256" key="6">
    <source>
        <dbReference type="ARBA" id="ARBA00023170"/>
    </source>
</evidence>
<dbReference type="GO" id="GO:0007635">
    <property type="term" value="P:chemosensory behavior"/>
    <property type="evidence" value="ECO:0007669"/>
    <property type="project" value="TreeGrafter"/>
</dbReference>
<dbReference type="InParanoid" id="A0A6L2Q570"/>
<feature type="transmembrane region" description="Helical" evidence="8">
    <location>
        <begin position="51"/>
        <end position="74"/>
    </location>
</feature>
<proteinExistence type="inferred from homology"/>
<feature type="transmembrane region" description="Helical" evidence="8">
    <location>
        <begin position="176"/>
        <end position="199"/>
    </location>
</feature>
<feature type="transmembrane region" description="Helical" evidence="8">
    <location>
        <begin position="275"/>
        <end position="301"/>
    </location>
</feature>
<comment type="function">
    <text evidence="8">Gustatory receptor which mediates acceptance or avoidance behavior, depending on its substrates.</text>
</comment>